<evidence type="ECO:0000313" key="1">
    <source>
        <dbReference type="EMBL" id="DAE00330.1"/>
    </source>
</evidence>
<accession>A0A8S5P038</accession>
<organism evidence="1">
    <name type="scientific">Myoviridae sp. ctLnO19</name>
    <dbReference type="NCBI Taxonomy" id="2825085"/>
    <lineage>
        <taxon>Viruses</taxon>
        <taxon>Duplodnaviria</taxon>
        <taxon>Heunggongvirae</taxon>
        <taxon>Uroviricota</taxon>
        <taxon>Caudoviricetes</taxon>
    </lineage>
</organism>
<sequence>MTTEFKSKEQLSFHLEQVKMCNGLVKYLRGNNGVFVVNDFSIGSNPSSPDDCYIGTFMARNQSILDDVLDGIVTNMSLESVNGSLTKVLNLADGYQTFSVTKTKSENATILRFHVKFCQPADLEFTTCLKLSADITVFYKQ</sequence>
<reference evidence="1" key="1">
    <citation type="journal article" date="2021" name="Proc. Natl. Acad. Sci. U.S.A.">
        <title>A Catalog of Tens of Thousands of Viruses from Human Metagenomes Reveals Hidden Associations with Chronic Diseases.</title>
        <authorList>
            <person name="Tisza M.J."/>
            <person name="Buck C.B."/>
        </authorList>
    </citation>
    <scope>NUCLEOTIDE SEQUENCE</scope>
    <source>
        <strain evidence="1">CtLnO19</strain>
    </source>
</reference>
<proteinExistence type="predicted"/>
<dbReference type="EMBL" id="BK015301">
    <property type="protein sequence ID" value="DAE00330.1"/>
    <property type="molecule type" value="Genomic_DNA"/>
</dbReference>
<protein>
    <submittedName>
        <fullName evidence="1">Uncharacterized protein</fullName>
    </submittedName>
</protein>
<name>A0A8S5P038_9CAUD</name>